<evidence type="ECO:0000256" key="1">
    <source>
        <dbReference type="ARBA" id="ARBA00023015"/>
    </source>
</evidence>
<dbReference type="InterPro" id="IPR036271">
    <property type="entry name" value="Tet_transcr_reg_TetR-rel_C_sf"/>
</dbReference>
<dbReference type="SUPFAM" id="SSF48498">
    <property type="entry name" value="Tetracyclin repressor-like, C-terminal domain"/>
    <property type="match status" value="1"/>
</dbReference>
<evidence type="ECO:0000256" key="2">
    <source>
        <dbReference type="ARBA" id="ARBA00023125"/>
    </source>
</evidence>
<accession>A0ABV9W6W5</accession>
<evidence type="ECO:0000313" key="7">
    <source>
        <dbReference type="Proteomes" id="UP001595912"/>
    </source>
</evidence>
<dbReference type="PRINTS" id="PR00455">
    <property type="entry name" value="HTHTETR"/>
</dbReference>
<keyword evidence="1" id="KW-0805">Transcription regulation</keyword>
<organism evidence="6 7">
    <name type="scientific">Dactylosporangium cerinum</name>
    <dbReference type="NCBI Taxonomy" id="1434730"/>
    <lineage>
        <taxon>Bacteria</taxon>
        <taxon>Bacillati</taxon>
        <taxon>Actinomycetota</taxon>
        <taxon>Actinomycetes</taxon>
        <taxon>Micromonosporales</taxon>
        <taxon>Micromonosporaceae</taxon>
        <taxon>Dactylosporangium</taxon>
    </lineage>
</organism>
<evidence type="ECO:0000256" key="3">
    <source>
        <dbReference type="ARBA" id="ARBA00023163"/>
    </source>
</evidence>
<protein>
    <submittedName>
        <fullName evidence="6">TetR/AcrR family transcriptional regulator</fullName>
    </submittedName>
</protein>
<feature type="domain" description="HTH tetR-type" evidence="5">
    <location>
        <begin position="7"/>
        <end position="66"/>
    </location>
</feature>
<keyword evidence="2 4" id="KW-0238">DNA-binding</keyword>
<sequence>MIRSDAARNRAKVLEAAEAVLDEHGLSARMDEIAHRAGVGVGTLYRHFATKEALYQAIVTSRVDLLLEQATRLQATAAPETAFFTFFAQIVADAGRKKPLTDALRGAGIDIKAGQTQQQARMRTAIADLLHNAQRAGTVRSDIGLPEVLALLRGASMAAETGDYPAAVLDQSLAVLFDGLKPTRS</sequence>
<dbReference type="RefSeq" id="WP_380122826.1">
    <property type="nucleotide sequence ID" value="NZ_JBHSIU010000054.1"/>
</dbReference>
<keyword evidence="3" id="KW-0804">Transcription</keyword>
<dbReference type="InterPro" id="IPR009057">
    <property type="entry name" value="Homeodomain-like_sf"/>
</dbReference>
<evidence type="ECO:0000313" key="6">
    <source>
        <dbReference type="EMBL" id="MFC5003654.1"/>
    </source>
</evidence>
<keyword evidence="7" id="KW-1185">Reference proteome</keyword>
<dbReference type="EMBL" id="JBHSIU010000054">
    <property type="protein sequence ID" value="MFC5003654.1"/>
    <property type="molecule type" value="Genomic_DNA"/>
</dbReference>
<dbReference type="PANTHER" id="PTHR30055">
    <property type="entry name" value="HTH-TYPE TRANSCRIPTIONAL REGULATOR RUTR"/>
    <property type="match status" value="1"/>
</dbReference>
<dbReference type="InterPro" id="IPR049445">
    <property type="entry name" value="TetR_SbtR-like_C"/>
</dbReference>
<dbReference type="Gene3D" id="1.10.357.10">
    <property type="entry name" value="Tetracycline Repressor, domain 2"/>
    <property type="match status" value="1"/>
</dbReference>
<dbReference type="PANTHER" id="PTHR30055:SF234">
    <property type="entry name" value="HTH-TYPE TRANSCRIPTIONAL REGULATOR BETI"/>
    <property type="match status" value="1"/>
</dbReference>
<evidence type="ECO:0000259" key="5">
    <source>
        <dbReference type="PROSITE" id="PS50977"/>
    </source>
</evidence>
<evidence type="ECO:0000256" key="4">
    <source>
        <dbReference type="PROSITE-ProRule" id="PRU00335"/>
    </source>
</evidence>
<name>A0ABV9W6W5_9ACTN</name>
<dbReference type="Pfam" id="PF21597">
    <property type="entry name" value="TetR_C_43"/>
    <property type="match status" value="1"/>
</dbReference>
<feature type="DNA-binding region" description="H-T-H motif" evidence="4">
    <location>
        <begin position="29"/>
        <end position="48"/>
    </location>
</feature>
<comment type="caution">
    <text evidence="6">The sequence shown here is derived from an EMBL/GenBank/DDBJ whole genome shotgun (WGS) entry which is preliminary data.</text>
</comment>
<proteinExistence type="predicted"/>
<dbReference type="PROSITE" id="PS50977">
    <property type="entry name" value="HTH_TETR_2"/>
    <property type="match status" value="1"/>
</dbReference>
<dbReference type="Pfam" id="PF00440">
    <property type="entry name" value="TetR_N"/>
    <property type="match status" value="1"/>
</dbReference>
<dbReference type="InterPro" id="IPR050109">
    <property type="entry name" value="HTH-type_TetR-like_transc_reg"/>
</dbReference>
<dbReference type="InterPro" id="IPR001647">
    <property type="entry name" value="HTH_TetR"/>
</dbReference>
<dbReference type="SUPFAM" id="SSF46689">
    <property type="entry name" value="Homeodomain-like"/>
    <property type="match status" value="1"/>
</dbReference>
<dbReference type="Proteomes" id="UP001595912">
    <property type="component" value="Unassembled WGS sequence"/>
</dbReference>
<reference evidence="7" key="1">
    <citation type="journal article" date="2019" name="Int. J. Syst. Evol. Microbiol.">
        <title>The Global Catalogue of Microorganisms (GCM) 10K type strain sequencing project: providing services to taxonomists for standard genome sequencing and annotation.</title>
        <authorList>
            <consortium name="The Broad Institute Genomics Platform"/>
            <consortium name="The Broad Institute Genome Sequencing Center for Infectious Disease"/>
            <person name="Wu L."/>
            <person name="Ma J."/>
        </authorList>
    </citation>
    <scope>NUCLEOTIDE SEQUENCE [LARGE SCALE GENOMIC DNA]</scope>
    <source>
        <strain evidence="7">CGMCC 4.7152</strain>
    </source>
</reference>
<gene>
    <name evidence="6" type="ORF">ACFPIJ_38260</name>
</gene>